<reference evidence="6 7" key="1">
    <citation type="submission" date="2019-09" db="EMBL/GenBank/DDBJ databases">
        <title>FDA dAtabase for Regulatory Grade micrObial Sequences (FDA-ARGOS): Supporting development and validation of Infectious Disease Dx tests.</title>
        <authorList>
            <person name="Sciortino C."/>
            <person name="Tallon L."/>
            <person name="Sadzewicz L."/>
            <person name="Vavikolanu K."/>
            <person name="Mehta A."/>
            <person name="Aluvathingal J."/>
            <person name="Nadendla S."/>
            <person name="Nandy P."/>
            <person name="Geyer C."/>
            <person name="Yan Y."/>
            <person name="Sichtig H."/>
        </authorList>
    </citation>
    <scope>NUCLEOTIDE SEQUENCE [LARGE SCALE GENOMIC DNA]</scope>
    <source>
        <strain evidence="6 7">FDAARGOS_664</strain>
    </source>
</reference>
<dbReference type="SUPFAM" id="SSF46785">
    <property type="entry name" value="Winged helix' DNA-binding domain"/>
    <property type="match status" value="1"/>
</dbReference>
<name>A0A5P2H2R8_9BURK</name>
<dbReference type="InterPro" id="IPR036388">
    <property type="entry name" value="WH-like_DNA-bd_sf"/>
</dbReference>
<dbReference type="PANTHER" id="PTHR30537">
    <property type="entry name" value="HTH-TYPE TRANSCRIPTIONAL REGULATOR"/>
    <property type="match status" value="1"/>
</dbReference>
<evidence type="ECO:0000313" key="7">
    <source>
        <dbReference type="Proteomes" id="UP000322822"/>
    </source>
</evidence>
<evidence type="ECO:0000259" key="5">
    <source>
        <dbReference type="PROSITE" id="PS50931"/>
    </source>
</evidence>
<dbReference type="EMBL" id="CP044065">
    <property type="protein sequence ID" value="QET02146.1"/>
    <property type="molecule type" value="Genomic_DNA"/>
</dbReference>
<evidence type="ECO:0000256" key="1">
    <source>
        <dbReference type="ARBA" id="ARBA00009437"/>
    </source>
</evidence>
<feature type="domain" description="HTH lysR-type" evidence="5">
    <location>
        <begin position="80"/>
        <end position="136"/>
    </location>
</feature>
<dbReference type="AlphaFoldDB" id="A0A5P2H2R8"/>
<protein>
    <submittedName>
        <fullName evidence="6">LysR family transcriptional regulator</fullName>
    </submittedName>
</protein>
<dbReference type="GO" id="GO:0003677">
    <property type="term" value="F:DNA binding"/>
    <property type="evidence" value="ECO:0007669"/>
    <property type="project" value="UniProtKB-KW"/>
</dbReference>
<evidence type="ECO:0000256" key="3">
    <source>
        <dbReference type="ARBA" id="ARBA00023125"/>
    </source>
</evidence>
<dbReference type="OrthoDB" id="5946420at2"/>
<dbReference type="InterPro" id="IPR005119">
    <property type="entry name" value="LysR_subst-bd"/>
</dbReference>
<evidence type="ECO:0000256" key="4">
    <source>
        <dbReference type="ARBA" id="ARBA00023163"/>
    </source>
</evidence>
<dbReference type="PRINTS" id="PR00039">
    <property type="entry name" value="HTHLYSR"/>
</dbReference>
<dbReference type="InterPro" id="IPR058163">
    <property type="entry name" value="LysR-type_TF_proteobact-type"/>
</dbReference>
<evidence type="ECO:0000313" key="6">
    <source>
        <dbReference type="EMBL" id="QET02146.1"/>
    </source>
</evidence>
<comment type="similarity">
    <text evidence="1">Belongs to the LysR transcriptional regulatory family.</text>
</comment>
<organism evidence="6 7">
    <name type="scientific">Cupriavidus pauculus</name>
    <dbReference type="NCBI Taxonomy" id="82633"/>
    <lineage>
        <taxon>Bacteria</taxon>
        <taxon>Pseudomonadati</taxon>
        <taxon>Pseudomonadota</taxon>
        <taxon>Betaproteobacteria</taxon>
        <taxon>Burkholderiales</taxon>
        <taxon>Burkholderiaceae</taxon>
        <taxon>Cupriavidus</taxon>
    </lineage>
</organism>
<evidence type="ECO:0000256" key="2">
    <source>
        <dbReference type="ARBA" id="ARBA00023015"/>
    </source>
</evidence>
<keyword evidence="4" id="KW-0804">Transcription</keyword>
<dbReference type="Pfam" id="PF00126">
    <property type="entry name" value="HTH_1"/>
    <property type="match status" value="1"/>
</dbReference>
<dbReference type="Gene3D" id="1.10.10.10">
    <property type="entry name" value="Winged helix-like DNA-binding domain superfamily/Winged helix DNA-binding domain"/>
    <property type="match status" value="1"/>
</dbReference>
<dbReference type="InterPro" id="IPR000847">
    <property type="entry name" value="LysR_HTH_N"/>
</dbReference>
<dbReference type="Proteomes" id="UP000322822">
    <property type="component" value="Chromosome 1"/>
</dbReference>
<dbReference type="Pfam" id="PF03466">
    <property type="entry name" value="LysR_substrate"/>
    <property type="match status" value="1"/>
</dbReference>
<sequence>MGRFRKRLAALECGPVGQILGEGIRFVLEACDEYAHVELDKGFVDRILVVNTLMHNRFLVRWPVMKLLSPGDPPALSASELAWLRCFDAAARCASFTKAASELHISQSAVGQQVKKLEERLGHPLVLRTQAGLRLTREGEQLFAATRESFRGLESAVHRLHVARIGEPVNVSCSPSFAMFWLTLRLDNFYRAYPHLTLRVVGDSQHPEGVRISQESLAAAIRFELPRNQATDDDVLFDEWLVPVATPAFMQAHPEVQSVGDLRGEHLLHAADPSEGTEPAQEWATWLSAIGHDMPAANLRRGTQFNHSLLAMQAALGGQGVAMGRVALVLRYLLQGRLVTPFRQRVRLDASYRMIINAQHPEASTIRSWLRGEADVFVAQRDSLFDSEHVETV</sequence>
<dbReference type="Gene3D" id="3.40.190.10">
    <property type="entry name" value="Periplasmic binding protein-like II"/>
    <property type="match status" value="2"/>
</dbReference>
<keyword evidence="2" id="KW-0805">Transcription regulation</keyword>
<dbReference type="SUPFAM" id="SSF53850">
    <property type="entry name" value="Periplasmic binding protein-like II"/>
    <property type="match status" value="1"/>
</dbReference>
<dbReference type="FunFam" id="1.10.10.10:FF:000001">
    <property type="entry name" value="LysR family transcriptional regulator"/>
    <property type="match status" value="1"/>
</dbReference>
<dbReference type="GO" id="GO:0003700">
    <property type="term" value="F:DNA-binding transcription factor activity"/>
    <property type="evidence" value="ECO:0007669"/>
    <property type="project" value="InterPro"/>
</dbReference>
<gene>
    <name evidence="6" type="ORF">FOB72_08905</name>
</gene>
<dbReference type="PANTHER" id="PTHR30537:SF5">
    <property type="entry name" value="HTH-TYPE TRANSCRIPTIONAL ACTIVATOR TTDR-RELATED"/>
    <property type="match status" value="1"/>
</dbReference>
<dbReference type="CDD" id="cd08432">
    <property type="entry name" value="PBP2_GcdR_TrpI_HvrB_AmpR_like"/>
    <property type="match status" value="1"/>
</dbReference>
<keyword evidence="3" id="KW-0238">DNA-binding</keyword>
<dbReference type="PROSITE" id="PS50931">
    <property type="entry name" value="HTH_LYSR"/>
    <property type="match status" value="1"/>
</dbReference>
<dbReference type="InterPro" id="IPR036390">
    <property type="entry name" value="WH_DNA-bd_sf"/>
</dbReference>
<accession>A0A5P2H2R8</accession>
<proteinExistence type="inferred from homology"/>